<dbReference type="GO" id="GO:0031417">
    <property type="term" value="C:NatC complex"/>
    <property type="evidence" value="ECO:0007669"/>
    <property type="project" value="InterPro"/>
</dbReference>
<name>A0A438GPE3_VITVI</name>
<protein>
    <submittedName>
        <fullName evidence="2">N-alpha-acetyltransferase 35, NatC auxiliary subunit</fullName>
    </submittedName>
</protein>
<gene>
    <name evidence="2" type="primary">Naa35_0</name>
    <name evidence="2" type="ORF">CK203_052235</name>
</gene>
<dbReference type="AlphaFoldDB" id="A0A438GPE3"/>
<keyword evidence="2" id="KW-0808">Transferase</keyword>
<dbReference type="PANTHER" id="PTHR21373">
    <property type="entry name" value="GLUCOSE REPRESSIBLE PROTEIN MAK10"/>
    <property type="match status" value="1"/>
</dbReference>
<accession>A0A438GPE3</accession>
<dbReference type="InterPro" id="IPR057983">
    <property type="entry name" value="NAA35-like_N"/>
</dbReference>
<organism evidence="2 3">
    <name type="scientific">Vitis vinifera</name>
    <name type="common">Grape</name>
    <dbReference type="NCBI Taxonomy" id="29760"/>
    <lineage>
        <taxon>Eukaryota</taxon>
        <taxon>Viridiplantae</taxon>
        <taxon>Streptophyta</taxon>
        <taxon>Embryophyta</taxon>
        <taxon>Tracheophyta</taxon>
        <taxon>Spermatophyta</taxon>
        <taxon>Magnoliopsida</taxon>
        <taxon>eudicotyledons</taxon>
        <taxon>Gunneridae</taxon>
        <taxon>Pentapetalae</taxon>
        <taxon>rosids</taxon>
        <taxon>Vitales</taxon>
        <taxon>Vitaceae</taxon>
        <taxon>Viteae</taxon>
        <taxon>Vitis</taxon>
    </lineage>
</organism>
<evidence type="ECO:0000313" key="3">
    <source>
        <dbReference type="Proteomes" id="UP000288805"/>
    </source>
</evidence>
<dbReference type="GO" id="GO:0016740">
    <property type="term" value="F:transferase activity"/>
    <property type="evidence" value="ECO:0007669"/>
    <property type="project" value="UniProtKB-KW"/>
</dbReference>
<comment type="caution">
    <text evidence="2">The sequence shown here is derived from an EMBL/GenBank/DDBJ whole genome shotgun (WGS) entry which is preliminary data.</text>
</comment>
<dbReference type="EMBL" id="QGNW01000376">
    <property type="protein sequence ID" value="RVW74085.1"/>
    <property type="molecule type" value="Genomic_DNA"/>
</dbReference>
<reference evidence="2 3" key="1">
    <citation type="journal article" date="2018" name="PLoS Genet.">
        <title>Population sequencing reveals clonal diversity and ancestral inbreeding in the grapevine cultivar Chardonnay.</title>
        <authorList>
            <person name="Roach M.J."/>
            <person name="Johnson D.L."/>
            <person name="Bohlmann J."/>
            <person name="van Vuuren H.J."/>
            <person name="Jones S.J."/>
            <person name="Pretorius I.S."/>
            <person name="Schmidt S.A."/>
            <person name="Borneman A.R."/>
        </authorList>
    </citation>
    <scope>NUCLEOTIDE SEQUENCE [LARGE SCALE GENOMIC DNA]</scope>
    <source>
        <strain evidence="3">cv. Chardonnay</strain>
        <tissue evidence="2">Leaf</tissue>
    </source>
</reference>
<proteinExistence type="predicted"/>
<dbReference type="InterPro" id="IPR007244">
    <property type="entry name" value="Naa35_N"/>
</dbReference>
<evidence type="ECO:0000313" key="2">
    <source>
        <dbReference type="EMBL" id="RVW74085.1"/>
    </source>
</evidence>
<dbReference type="PANTHER" id="PTHR21373:SF0">
    <property type="entry name" value="N-ALPHA-ACETYLTRANSFERASE 35, NATC AUXILIARY SUBUNIT"/>
    <property type="match status" value="1"/>
</dbReference>
<feature type="domain" description="NAA35-like N-terminal" evidence="1">
    <location>
        <begin position="1"/>
        <end position="76"/>
    </location>
</feature>
<dbReference type="Pfam" id="PF04112">
    <property type="entry name" value="Mak10"/>
    <property type="match status" value="1"/>
</dbReference>
<sequence length="296" mass="33470">MDPKMDSGIVCKYYSVDEAIENGAAPVPLSFDKTIDVQCTIDIMDHLLSCEATWHKGHSLAQTVFSCIYLLRLDRTSSHAILHSYCRLIRATCKAVISVVSDARTHEEEDLFTMTYGLPLNGDGDGKCLSMLNAVEETISRQLRACKAPSSKKRVLEEKEELCEQVEALDWCCLDSLAESISAVTGREKRKRKEKELPVINGGGSWLLAMNSDFYHLFSITTLFPYANSIFQRISLDYCTTYFTADIEPLQTNLDLEEGYCKALLCRLRFRKVLPCVYSLFIAHDCSQSISLYFFL</sequence>
<evidence type="ECO:0000259" key="1">
    <source>
        <dbReference type="Pfam" id="PF04112"/>
    </source>
</evidence>
<dbReference type="Proteomes" id="UP000288805">
    <property type="component" value="Unassembled WGS sequence"/>
</dbReference>